<name>A0A9Q0Y7S0_9SAUR</name>
<proteinExistence type="predicted"/>
<organism evidence="1 2">
    <name type="scientific">Phrynocephalus forsythii</name>
    <dbReference type="NCBI Taxonomy" id="171643"/>
    <lineage>
        <taxon>Eukaryota</taxon>
        <taxon>Metazoa</taxon>
        <taxon>Chordata</taxon>
        <taxon>Craniata</taxon>
        <taxon>Vertebrata</taxon>
        <taxon>Euteleostomi</taxon>
        <taxon>Lepidosauria</taxon>
        <taxon>Squamata</taxon>
        <taxon>Bifurcata</taxon>
        <taxon>Unidentata</taxon>
        <taxon>Episquamata</taxon>
        <taxon>Toxicofera</taxon>
        <taxon>Iguania</taxon>
        <taxon>Acrodonta</taxon>
        <taxon>Agamidae</taxon>
        <taxon>Agaminae</taxon>
        <taxon>Phrynocephalus</taxon>
    </lineage>
</organism>
<dbReference type="GO" id="GO:0006384">
    <property type="term" value="P:transcription initiation at RNA polymerase III promoter"/>
    <property type="evidence" value="ECO:0007669"/>
    <property type="project" value="InterPro"/>
</dbReference>
<dbReference type="GO" id="GO:0003677">
    <property type="term" value="F:DNA binding"/>
    <property type="evidence" value="ECO:0007669"/>
    <property type="project" value="InterPro"/>
</dbReference>
<dbReference type="OrthoDB" id="68020at2759"/>
<dbReference type="AlphaFoldDB" id="A0A9Q0Y7S0"/>
<reference evidence="1" key="1">
    <citation type="journal article" date="2023" name="DNA Res.">
        <title>Chromosome-level genome assembly of Phrynocephalus forsythii using third-generation DNA sequencing and Hi-C analysis.</title>
        <authorList>
            <person name="Qi Y."/>
            <person name="Zhao W."/>
            <person name="Zhao Y."/>
            <person name="Niu C."/>
            <person name="Cao S."/>
            <person name="Zhang Y."/>
        </authorList>
    </citation>
    <scope>NUCLEOTIDE SEQUENCE</scope>
    <source>
        <tissue evidence="1">Muscle</tissue>
    </source>
</reference>
<dbReference type="GO" id="GO:0042791">
    <property type="term" value="P:5S class rRNA transcription by RNA polymerase III"/>
    <property type="evidence" value="ECO:0007669"/>
    <property type="project" value="TreeGrafter"/>
</dbReference>
<protein>
    <submittedName>
        <fullName evidence="1">Uncharacterized protein</fullName>
    </submittedName>
</protein>
<dbReference type="EMBL" id="JAPFRF010000001">
    <property type="protein sequence ID" value="KAJ7345799.1"/>
    <property type="molecule type" value="Genomic_DNA"/>
</dbReference>
<sequence>MGCLWYIVGSSLNKPICKGIMECVLCHIMTEPGLTLHHHYLGVLQLVALLETLQRLESLGWIRKIHLKNQPATSLFSPPALEEVVTDPKLSEAPMVFYKPCVDCIPKMGHHFPYEMNRSKWLQMPPPSCEGQFVPDSLELNF</sequence>
<evidence type="ECO:0000313" key="1">
    <source>
        <dbReference type="EMBL" id="KAJ7345799.1"/>
    </source>
</evidence>
<comment type="caution">
    <text evidence="1">The sequence shown here is derived from an EMBL/GenBank/DDBJ whole genome shotgun (WGS) entry which is preliminary data.</text>
</comment>
<dbReference type="PANTHER" id="PTHR15180">
    <property type="entry name" value="GENERAL TRANSCRIPTION FACTOR 3C POLYPEPTIDE 1"/>
    <property type="match status" value="1"/>
</dbReference>
<dbReference type="GO" id="GO:0000127">
    <property type="term" value="C:transcription factor TFIIIC complex"/>
    <property type="evidence" value="ECO:0007669"/>
    <property type="project" value="InterPro"/>
</dbReference>
<gene>
    <name evidence="1" type="ORF">JRQ81_001749</name>
</gene>
<accession>A0A9Q0Y7S0</accession>
<dbReference type="InterPro" id="IPR044210">
    <property type="entry name" value="Tfc3-like"/>
</dbReference>
<keyword evidence="2" id="KW-1185">Reference proteome</keyword>
<dbReference type="Proteomes" id="UP001142489">
    <property type="component" value="Unassembled WGS sequence"/>
</dbReference>
<dbReference type="PANTHER" id="PTHR15180:SF1">
    <property type="entry name" value="GENERAL TRANSCRIPTION FACTOR 3C POLYPEPTIDE 1"/>
    <property type="match status" value="1"/>
</dbReference>
<evidence type="ECO:0000313" key="2">
    <source>
        <dbReference type="Proteomes" id="UP001142489"/>
    </source>
</evidence>